<evidence type="ECO:0000256" key="6">
    <source>
        <dbReference type="ARBA" id="ARBA00048791"/>
    </source>
</evidence>
<dbReference type="GO" id="GO:0016052">
    <property type="term" value="P:carbohydrate catabolic process"/>
    <property type="evidence" value="ECO:0007669"/>
    <property type="project" value="TreeGrafter"/>
</dbReference>
<keyword evidence="5" id="KW-0704">Schiff base</keyword>
<evidence type="ECO:0000313" key="8">
    <source>
        <dbReference type="EMBL" id="ACI99654.1"/>
    </source>
</evidence>
<dbReference type="OrthoDB" id="6579831at2"/>
<evidence type="ECO:0000256" key="2">
    <source>
        <dbReference type="ARBA" id="ARBA00009473"/>
    </source>
</evidence>
<dbReference type="SUPFAM" id="SSF51569">
    <property type="entry name" value="Aldolase"/>
    <property type="match status" value="1"/>
</dbReference>
<dbReference type="GO" id="GO:0009264">
    <property type="term" value="P:deoxyribonucleotide catabolic process"/>
    <property type="evidence" value="ECO:0007669"/>
    <property type="project" value="UniProtKB-UniRule"/>
</dbReference>
<keyword evidence="9" id="KW-1185">Reference proteome</keyword>
<dbReference type="Gene3D" id="3.20.20.70">
    <property type="entry name" value="Aldolase class I"/>
    <property type="match status" value="1"/>
</dbReference>
<evidence type="ECO:0000313" key="9">
    <source>
        <dbReference type="Proteomes" id="UP000001591"/>
    </source>
</evidence>
<dbReference type="EMBL" id="CP000613">
    <property type="protein sequence ID" value="ACI99654.1"/>
    <property type="molecule type" value="Genomic_DNA"/>
</dbReference>
<dbReference type="CDD" id="cd00959">
    <property type="entry name" value="DeoC"/>
    <property type="match status" value="1"/>
</dbReference>
<dbReference type="KEGG" id="rce:RC1_2267"/>
<dbReference type="RefSeq" id="WP_012567439.1">
    <property type="nucleotide sequence ID" value="NC_011420.2"/>
</dbReference>
<evidence type="ECO:0000256" key="7">
    <source>
        <dbReference type="NCBIfam" id="TIGR00126"/>
    </source>
</evidence>
<dbReference type="NCBIfam" id="TIGR00126">
    <property type="entry name" value="deoC"/>
    <property type="match status" value="1"/>
</dbReference>
<dbReference type="PANTHER" id="PTHR10889">
    <property type="entry name" value="DEOXYRIBOSE-PHOSPHATE ALDOLASE"/>
    <property type="match status" value="1"/>
</dbReference>
<dbReference type="InterPro" id="IPR002915">
    <property type="entry name" value="DeoC/FbaB/LacD_aldolase"/>
</dbReference>
<protein>
    <recommendedName>
        <fullName evidence="3 7">Deoxyribose-phosphate aldolase</fullName>
        <ecNumber evidence="3 7">4.1.2.4</ecNumber>
    </recommendedName>
</protein>
<accession>B6IPF2</accession>
<dbReference type="InterPro" id="IPR013785">
    <property type="entry name" value="Aldolase_TIM"/>
</dbReference>
<comment type="catalytic activity">
    <reaction evidence="6">
        <text>2-deoxy-D-ribose 5-phosphate = D-glyceraldehyde 3-phosphate + acetaldehyde</text>
        <dbReference type="Rhea" id="RHEA:12821"/>
        <dbReference type="ChEBI" id="CHEBI:15343"/>
        <dbReference type="ChEBI" id="CHEBI:59776"/>
        <dbReference type="ChEBI" id="CHEBI:62877"/>
        <dbReference type="EC" id="4.1.2.4"/>
    </reaction>
</comment>
<organism evidence="8 9">
    <name type="scientific">Rhodospirillum centenum (strain ATCC 51521 / SW)</name>
    <dbReference type="NCBI Taxonomy" id="414684"/>
    <lineage>
        <taxon>Bacteria</taxon>
        <taxon>Pseudomonadati</taxon>
        <taxon>Pseudomonadota</taxon>
        <taxon>Alphaproteobacteria</taxon>
        <taxon>Rhodospirillales</taxon>
        <taxon>Rhodospirillaceae</taxon>
        <taxon>Rhodospirillum</taxon>
    </lineage>
</organism>
<sequence>MTDSTRLPPAAGPSPDDDAAVAARALPLLDLTSLNDGDDADTVVRLCDRAQSAAGPVAAVCIWPLWVAIAKSNLRGTGIRVATVVNFPGGSFPRERVLYEIGEALADGADEIDVVMNYADVINGSGARAAADLAACREACGDATMKVILETGSLAKPVLIAKAAGIAVEAGADFLKTSTGKVPVGATPGAARILLEACRDAGRPVGFKASGGVRDIAGAREYLALADAICGPDWAGPATFRFGASGLLDALLATLGKGPAGPRSGSGY</sequence>
<dbReference type="SMART" id="SM01133">
    <property type="entry name" value="DeoC"/>
    <property type="match status" value="1"/>
</dbReference>
<dbReference type="Proteomes" id="UP000001591">
    <property type="component" value="Chromosome"/>
</dbReference>
<reference evidence="8 9" key="1">
    <citation type="journal article" date="2010" name="BMC Genomics">
        <title>Metabolic flexibility revealed in the genome of the cyst-forming alpha-1 proteobacterium Rhodospirillum centenum.</title>
        <authorList>
            <person name="Lu Y.K."/>
            <person name="Marden J."/>
            <person name="Han M."/>
            <person name="Swingley W.D."/>
            <person name="Mastrian S.D."/>
            <person name="Chowdhury S.R."/>
            <person name="Hao J."/>
            <person name="Helmy T."/>
            <person name="Kim S."/>
            <person name="Kurdoglu A.A."/>
            <person name="Matthies H.J."/>
            <person name="Rollo D."/>
            <person name="Stothard P."/>
            <person name="Blankenship R.E."/>
            <person name="Bauer C.E."/>
            <person name="Touchman J.W."/>
        </authorList>
    </citation>
    <scope>NUCLEOTIDE SEQUENCE [LARGE SCALE GENOMIC DNA]</scope>
    <source>
        <strain evidence="9">ATCC 51521 / SW</strain>
    </source>
</reference>
<evidence type="ECO:0000256" key="1">
    <source>
        <dbReference type="ARBA" id="ARBA00004816"/>
    </source>
</evidence>
<name>B6IPF2_RHOCS</name>
<dbReference type="HOGENOM" id="CLU_053595_3_1_5"/>
<dbReference type="PANTHER" id="PTHR10889:SF3">
    <property type="entry name" value="DEOXYRIBOSE-PHOSPHATE ALDOLASE"/>
    <property type="match status" value="1"/>
</dbReference>
<dbReference type="InterPro" id="IPR011343">
    <property type="entry name" value="DeoC"/>
</dbReference>
<gene>
    <name evidence="8" type="primary">deoC</name>
    <name evidence="8" type="ordered locus">RC1_2267</name>
</gene>
<dbReference type="PIRSF" id="PIRSF001357">
    <property type="entry name" value="DeoC"/>
    <property type="match status" value="1"/>
</dbReference>
<comment type="pathway">
    <text evidence="1">Carbohydrate degradation; 2-deoxy-D-ribose 1-phosphate degradation; D-glyceraldehyde 3-phosphate and acetaldehyde from 2-deoxy-alpha-D-ribose 1-phosphate: step 2/2.</text>
</comment>
<evidence type="ECO:0000256" key="3">
    <source>
        <dbReference type="ARBA" id="ARBA00012515"/>
    </source>
</evidence>
<dbReference type="GO" id="GO:0004139">
    <property type="term" value="F:deoxyribose-phosphate aldolase activity"/>
    <property type="evidence" value="ECO:0007669"/>
    <property type="project" value="UniProtKB-UniRule"/>
</dbReference>
<dbReference type="eggNOG" id="COG0274">
    <property type="taxonomic scope" value="Bacteria"/>
</dbReference>
<keyword evidence="4 8" id="KW-0456">Lyase</keyword>
<dbReference type="STRING" id="414684.RC1_2267"/>
<comment type="similarity">
    <text evidence="2">Belongs to the DeoC/FbaB aldolase family. DeoC type 2 subfamily.</text>
</comment>
<evidence type="ECO:0000256" key="5">
    <source>
        <dbReference type="ARBA" id="ARBA00023270"/>
    </source>
</evidence>
<dbReference type="Pfam" id="PF01791">
    <property type="entry name" value="DeoC"/>
    <property type="match status" value="1"/>
</dbReference>
<dbReference type="EC" id="4.1.2.4" evidence="3 7"/>
<dbReference type="AlphaFoldDB" id="B6IPF2"/>
<evidence type="ECO:0000256" key="4">
    <source>
        <dbReference type="ARBA" id="ARBA00023239"/>
    </source>
</evidence>
<proteinExistence type="inferred from homology"/>
<dbReference type="GO" id="GO:0005737">
    <property type="term" value="C:cytoplasm"/>
    <property type="evidence" value="ECO:0007669"/>
    <property type="project" value="InterPro"/>
</dbReference>